<proteinExistence type="predicted"/>
<comment type="caution">
    <text evidence="1">The sequence shown here is derived from an EMBL/GenBank/DDBJ whole genome shotgun (WGS) entry which is preliminary data.</text>
</comment>
<keyword evidence="2" id="KW-1185">Reference proteome</keyword>
<feature type="non-terminal residue" evidence="1">
    <location>
        <position position="1"/>
    </location>
</feature>
<reference evidence="1" key="1">
    <citation type="submission" date="2021-06" db="EMBL/GenBank/DDBJ databases">
        <authorList>
            <person name="Hodson N. C."/>
            <person name="Mongue J. A."/>
            <person name="Jaron S. K."/>
        </authorList>
    </citation>
    <scope>NUCLEOTIDE SEQUENCE</scope>
</reference>
<evidence type="ECO:0000313" key="1">
    <source>
        <dbReference type="EMBL" id="CAG7822618.1"/>
    </source>
</evidence>
<organism evidence="1 2">
    <name type="scientific">Allacma fusca</name>
    <dbReference type="NCBI Taxonomy" id="39272"/>
    <lineage>
        <taxon>Eukaryota</taxon>
        <taxon>Metazoa</taxon>
        <taxon>Ecdysozoa</taxon>
        <taxon>Arthropoda</taxon>
        <taxon>Hexapoda</taxon>
        <taxon>Collembola</taxon>
        <taxon>Symphypleona</taxon>
        <taxon>Sminthuridae</taxon>
        <taxon>Allacma</taxon>
    </lineage>
</organism>
<gene>
    <name evidence="1" type="ORF">AFUS01_LOCUS32879</name>
</gene>
<protein>
    <submittedName>
        <fullName evidence="1">Uncharacterized protein</fullName>
    </submittedName>
</protein>
<dbReference type="EMBL" id="CAJVCH010526926">
    <property type="protein sequence ID" value="CAG7822618.1"/>
    <property type="molecule type" value="Genomic_DNA"/>
</dbReference>
<name>A0A8J2KZG2_9HEXA</name>
<accession>A0A8J2KZG2</accession>
<sequence length="49" mass="5521">SEVRTPVLEEANTEPCILGSLKFQDSLTNFPCALQKDLYPSDDPLLRQQ</sequence>
<dbReference type="AlphaFoldDB" id="A0A8J2KZG2"/>
<evidence type="ECO:0000313" key="2">
    <source>
        <dbReference type="Proteomes" id="UP000708208"/>
    </source>
</evidence>
<dbReference type="Proteomes" id="UP000708208">
    <property type="component" value="Unassembled WGS sequence"/>
</dbReference>